<keyword evidence="9" id="KW-1185">Reference proteome</keyword>
<keyword evidence="4" id="KW-0255">Endonuclease</keyword>
<evidence type="ECO:0000256" key="1">
    <source>
        <dbReference type="ARBA" id="ARBA00022679"/>
    </source>
</evidence>
<dbReference type="EMBL" id="JARBHB010000011">
    <property type="protein sequence ID" value="KAJ8873377.1"/>
    <property type="molecule type" value="Genomic_DNA"/>
</dbReference>
<accession>A0ABQ9GMZ1</accession>
<evidence type="ECO:0000256" key="2">
    <source>
        <dbReference type="ARBA" id="ARBA00022695"/>
    </source>
</evidence>
<evidence type="ECO:0000256" key="5">
    <source>
        <dbReference type="ARBA" id="ARBA00022801"/>
    </source>
</evidence>
<dbReference type="InterPro" id="IPR043502">
    <property type="entry name" value="DNA/RNA_pol_sf"/>
</dbReference>
<keyword evidence="5" id="KW-0378">Hydrolase</keyword>
<evidence type="ECO:0000259" key="7">
    <source>
        <dbReference type="Pfam" id="PF17917"/>
    </source>
</evidence>
<dbReference type="InterPro" id="IPR041373">
    <property type="entry name" value="RT_RNaseH"/>
</dbReference>
<gene>
    <name evidence="8" type="ORF">PR048_027013</name>
</gene>
<evidence type="ECO:0000313" key="8">
    <source>
        <dbReference type="EMBL" id="KAJ8873377.1"/>
    </source>
</evidence>
<proteinExistence type="predicted"/>
<dbReference type="SUPFAM" id="SSF56672">
    <property type="entry name" value="DNA/RNA polymerases"/>
    <property type="match status" value="1"/>
</dbReference>
<organism evidence="8 9">
    <name type="scientific">Dryococelus australis</name>
    <dbReference type="NCBI Taxonomy" id="614101"/>
    <lineage>
        <taxon>Eukaryota</taxon>
        <taxon>Metazoa</taxon>
        <taxon>Ecdysozoa</taxon>
        <taxon>Arthropoda</taxon>
        <taxon>Hexapoda</taxon>
        <taxon>Insecta</taxon>
        <taxon>Pterygota</taxon>
        <taxon>Neoptera</taxon>
        <taxon>Polyneoptera</taxon>
        <taxon>Phasmatodea</taxon>
        <taxon>Verophasmatodea</taxon>
        <taxon>Anareolatae</taxon>
        <taxon>Phasmatidae</taxon>
        <taxon>Eurycanthinae</taxon>
        <taxon>Dryococelus</taxon>
    </lineage>
</organism>
<reference evidence="8 9" key="1">
    <citation type="submission" date="2023-02" db="EMBL/GenBank/DDBJ databases">
        <title>LHISI_Scaffold_Assembly.</title>
        <authorList>
            <person name="Stuart O.P."/>
            <person name="Cleave R."/>
            <person name="Magrath M.J.L."/>
            <person name="Mikheyev A.S."/>
        </authorList>
    </citation>
    <scope>NUCLEOTIDE SEQUENCE [LARGE SCALE GENOMIC DNA]</scope>
    <source>
        <strain evidence="8">Daus_M_001</strain>
        <tissue evidence="8">Leg muscle</tissue>
    </source>
</reference>
<evidence type="ECO:0000256" key="4">
    <source>
        <dbReference type="ARBA" id="ARBA00022759"/>
    </source>
</evidence>
<keyword evidence="3" id="KW-0540">Nuclease</keyword>
<dbReference type="PANTHER" id="PTHR37984">
    <property type="entry name" value="PROTEIN CBG26694"/>
    <property type="match status" value="1"/>
</dbReference>
<dbReference type="Proteomes" id="UP001159363">
    <property type="component" value="Chromosome 10"/>
</dbReference>
<keyword evidence="2" id="KW-0548">Nucleotidyltransferase</keyword>
<comment type="caution">
    <text evidence="8">The sequence shown here is derived from an EMBL/GenBank/DDBJ whole genome shotgun (WGS) entry which is preliminary data.</text>
</comment>
<dbReference type="Pfam" id="PF17917">
    <property type="entry name" value="RT_RNaseH"/>
    <property type="match status" value="1"/>
</dbReference>
<sequence>MSITLTCDSSSYGIGAVLSQLHNGIEKTVALNLQCLKVLRKIIFHKYVMGNEFTVVTDHELLVFLFSEKQNIPQVANARLIRYSIILSSYQNKIQYRKGKHIQNAICLSHLPNNSVVALPDDYDCNLI</sequence>
<name>A0ABQ9GMZ1_9NEOP</name>
<keyword evidence="1" id="KW-0808">Transferase</keyword>
<evidence type="ECO:0000256" key="6">
    <source>
        <dbReference type="ARBA" id="ARBA00022918"/>
    </source>
</evidence>
<dbReference type="PANTHER" id="PTHR37984:SF5">
    <property type="entry name" value="PROTEIN NYNRIN-LIKE"/>
    <property type="match status" value="1"/>
</dbReference>
<evidence type="ECO:0000256" key="3">
    <source>
        <dbReference type="ARBA" id="ARBA00022722"/>
    </source>
</evidence>
<feature type="domain" description="Reverse transcriptase RNase H-like" evidence="7">
    <location>
        <begin position="44"/>
        <end position="90"/>
    </location>
</feature>
<evidence type="ECO:0000313" key="9">
    <source>
        <dbReference type="Proteomes" id="UP001159363"/>
    </source>
</evidence>
<dbReference type="InterPro" id="IPR050951">
    <property type="entry name" value="Retrovirus_Pol_polyprotein"/>
</dbReference>
<keyword evidence="6" id="KW-0695">RNA-directed DNA polymerase</keyword>
<protein>
    <recommendedName>
        <fullName evidence="7">Reverse transcriptase RNase H-like domain-containing protein</fullName>
    </recommendedName>
</protein>